<keyword evidence="1" id="KW-0812">Transmembrane</keyword>
<evidence type="ECO:0000313" key="3">
    <source>
        <dbReference type="Proteomes" id="UP000320876"/>
    </source>
</evidence>
<proteinExistence type="predicted"/>
<dbReference type="Pfam" id="PF11239">
    <property type="entry name" value="DUF3040"/>
    <property type="match status" value="1"/>
</dbReference>
<protein>
    <submittedName>
        <fullName evidence="2">DUF3040 family protein</fullName>
    </submittedName>
</protein>
<dbReference type="Proteomes" id="UP000320876">
    <property type="component" value="Unassembled WGS sequence"/>
</dbReference>
<feature type="transmembrane region" description="Helical" evidence="1">
    <location>
        <begin position="45"/>
        <end position="74"/>
    </location>
</feature>
<keyword evidence="3" id="KW-1185">Reference proteome</keyword>
<dbReference type="InterPro" id="IPR021401">
    <property type="entry name" value="DUF3040"/>
</dbReference>
<gene>
    <name evidence="2" type="ORF">FB471_5443</name>
</gene>
<name>A0A542DRG6_AMYCI</name>
<evidence type="ECO:0000256" key="1">
    <source>
        <dbReference type="SAM" id="Phobius"/>
    </source>
</evidence>
<reference evidence="2 3" key="1">
    <citation type="submission" date="2019-06" db="EMBL/GenBank/DDBJ databases">
        <title>Sequencing the genomes of 1000 actinobacteria strains.</title>
        <authorList>
            <person name="Klenk H.-P."/>
        </authorList>
    </citation>
    <scope>NUCLEOTIDE SEQUENCE [LARGE SCALE GENOMIC DNA]</scope>
    <source>
        <strain evidence="2 3">DSM 45679</strain>
    </source>
</reference>
<dbReference type="AlphaFoldDB" id="A0A542DRG6"/>
<sequence>MFSQHDRQQLRKIEQWFEESDPELAKALQEGAPPRRYGRMVRTAVYLLAGFLVVFGLVSMIFPLVFLGAIVAGVTACTHLLGLDQPGGS</sequence>
<keyword evidence="1" id="KW-1133">Transmembrane helix</keyword>
<dbReference type="OrthoDB" id="3628536at2"/>
<dbReference type="EMBL" id="VFML01000001">
    <property type="protein sequence ID" value="TQJ05606.1"/>
    <property type="molecule type" value="Genomic_DNA"/>
</dbReference>
<dbReference type="RefSeq" id="WP_142001110.1">
    <property type="nucleotide sequence ID" value="NZ_VFML01000001.1"/>
</dbReference>
<organism evidence="2 3">
    <name type="scientific">Amycolatopsis cihanbeyliensis</name>
    <dbReference type="NCBI Taxonomy" id="1128664"/>
    <lineage>
        <taxon>Bacteria</taxon>
        <taxon>Bacillati</taxon>
        <taxon>Actinomycetota</taxon>
        <taxon>Actinomycetes</taxon>
        <taxon>Pseudonocardiales</taxon>
        <taxon>Pseudonocardiaceae</taxon>
        <taxon>Amycolatopsis</taxon>
    </lineage>
</organism>
<accession>A0A542DRG6</accession>
<evidence type="ECO:0000313" key="2">
    <source>
        <dbReference type="EMBL" id="TQJ05606.1"/>
    </source>
</evidence>
<keyword evidence="1" id="KW-0472">Membrane</keyword>
<comment type="caution">
    <text evidence="2">The sequence shown here is derived from an EMBL/GenBank/DDBJ whole genome shotgun (WGS) entry which is preliminary data.</text>
</comment>